<protein>
    <submittedName>
        <fullName evidence="2">Gluconate 2-dehydrogenase subunit 3</fullName>
    </submittedName>
</protein>
<dbReference type="STRING" id="1770053.SAMN05216551_101132"/>
<evidence type="ECO:0000313" key="3">
    <source>
        <dbReference type="Proteomes" id="UP000243719"/>
    </source>
</evidence>
<gene>
    <name evidence="2" type="ORF">SAMN05216551_101132</name>
</gene>
<accession>A0A1H2PIN8</accession>
<sequence length="220" mass="24331">MSERIRRYPGYDVMSKRDGPSWNDATRHAIDARRAPVRGPRLLTQEQWQVLCAACARIVPQPTDRPPVPLPDLVEGRLFERGSDGYRDARLPAPLDAYRLGLDALDVAARERHDSGFAALGGAAQDALLQAAQDGALDGPAWKGMPSALFFSERLVHDITSAYYADPVAWNEIGFGGPASPRGYVRMNFNKRDAWEAAEASDASDSADARRIEEKNRRVR</sequence>
<dbReference type="OrthoDB" id="63962at2"/>
<dbReference type="AlphaFoldDB" id="A0A1H2PIN8"/>
<keyword evidence="3" id="KW-1185">Reference proteome</keyword>
<feature type="compositionally biased region" description="Basic and acidic residues" evidence="1">
    <location>
        <begin position="207"/>
        <end position="220"/>
    </location>
</feature>
<name>A0A1H2PIN8_9BURK</name>
<reference evidence="3" key="1">
    <citation type="submission" date="2016-09" db="EMBL/GenBank/DDBJ databases">
        <authorList>
            <person name="Varghese N."/>
            <person name="Submissions S."/>
        </authorList>
    </citation>
    <scope>NUCLEOTIDE SEQUENCE [LARGE SCALE GENOMIC DNA]</scope>
    <source>
        <strain evidence="3">JS23</strain>
    </source>
</reference>
<evidence type="ECO:0000256" key="1">
    <source>
        <dbReference type="SAM" id="MobiDB-lite"/>
    </source>
</evidence>
<dbReference type="InterPro" id="IPR027056">
    <property type="entry name" value="Gluconate_2DH_su3"/>
</dbReference>
<dbReference type="EMBL" id="FNLO01000001">
    <property type="protein sequence ID" value="SDV46161.1"/>
    <property type="molecule type" value="Genomic_DNA"/>
</dbReference>
<feature type="region of interest" description="Disordered" evidence="1">
    <location>
        <begin position="196"/>
        <end position="220"/>
    </location>
</feature>
<evidence type="ECO:0000313" key="2">
    <source>
        <dbReference type="EMBL" id="SDV46161.1"/>
    </source>
</evidence>
<dbReference type="Proteomes" id="UP000243719">
    <property type="component" value="Unassembled WGS sequence"/>
</dbReference>
<organism evidence="2 3">
    <name type="scientific">Chitinasiproducens palmae</name>
    <dbReference type="NCBI Taxonomy" id="1770053"/>
    <lineage>
        <taxon>Bacteria</taxon>
        <taxon>Pseudomonadati</taxon>
        <taxon>Pseudomonadota</taxon>
        <taxon>Betaproteobacteria</taxon>
        <taxon>Burkholderiales</taxon>
        <taxon>Burkholderiaceae</taxon>
        <taxon>Chitinasiproducens</taxon>
    </lineage>
</organism>
<dbReference type="Pfam" id="PF13618">
    <property type="entry name" value="Gluconate_2-dh3"/>
    <property type="match status" value="1"/>
</dbReference>
<feature type="compositionally biased region" description="Low complexity" evidence="1">
    <location>
        <begin position="197"/>
        <end position="206"/>
    </location>
</feature>
<proteinExistence type="predicted"/>